<reference evidence="2" key="1">
    <citation type="submission" date="2022-03" db="EMBL/GenBank/DDBJ databases">
        <authorList>
            <person name="Tunstrom K."/>
        </authorList>
    </citation>
    <scope>NUCLEOTIDE SEQUENCE</scope>
</reference>
<accession>A0AAU9TPF0</accession>
<dbReference type="Pfam" id="PF25298">
    <property type="entry name" value="Baculo_FP_2nd"/>
    <property type="match status" value="1"/>
</dbReference>
<evidence type="ECO:0000259" key="1">
    <source>
        <dbReference type="Pfam" id="PF25298"/>
    </source>
</evidence>
<organism evidence="2 3">
    <name type="scientific">Euphydryas editha</name>
    <name type="common">Edith's checkerspot</name>
    <dbReference type="NCBI Taxonomy" id="104508"/>
    <lineage>
        <taxon>Eukaryota</taxon>
        <taxon>Metazoa</taxon>
        <taxon>Ecdysozoa</taxon>
        <taxon>Arthropoda</taxon>
        <taxon>Hexapoda</taxon>
        <taxon>Insecta</taxon>
        <taxon>Pterygota</taxon>
        <taxon>Neoptera</taxon>
        <taxon>Endopterygota</taxon>
        <taxon>Lepidoptera</taxon>
        <taxon>Glossata</taxon>
        <taxon>Ditrysia</taxon>
        <taxon>Papilionoidea</taxon>
        <taxon>Nymphalidae</taxon>
        <taxon>Nymphalinae</taxon>
        <taxon>Euphydryas</taxon>
    </lineage>
</organism>
<proteinExistence type="predicted"/>
<dbReference type="AlphaFoldDB" id="A0AAU9TPF0"/>
<gene>
    <name evidence="2" type="ORF">EEDITHA_LOCUS3967</name>
</gene>
<dbReference type="EMBL" id="CAKOGL010000006">
    <property type="protein sequence ID" value="CAH2087737.1"/>
    <property type="molecule type" value="Genomic_DNA"/>
</dbReference>
<name>A0AAU9TPF0_EUPED</name>
<comment type="caution">
    <text evidence="2">The sequence shown here is derived from an EMBL/GenBank/DDBJ whole genome shotgun (WGS) entry which is preliminary data.</text>
</comment>
<sequence>MGSPIEKSVSATEINLLGSDVTPPNYVHYRMKRSREEMDEPITKQFNDFKEEMRKMMAGQFEKQTSTLREIQQTNQSIESSVAYLTAQNDELKKQLIQLEHQTREDKKYIKILENRIEEMQIGNRKTNFVIKNVPKSDSETKDDLVEMVTTLSQNLNCSISKNDVKDIYRVRSRNKENRNTPIVVETSSTILKTEILKMAKVFNSKHKSKLCCKQLGFKTQVDVPIFLSEHLTLLGSRLYFLARDLIKSGSYKFCWTAYGKVFIKKDEHSSAICIRSEAQIQQLSLLQQ</sequence>
<keyword evidence="3" id="KW-1185">Reference proteome</keyword>
<dbReference type="Proteomes" id="UP001153954">
    <property type="component" value="Unassembled WGS sequence"/>
</dbReference>
<feature type="domain" description="FP protein C-terminal" evidence="1">
    <location>
        <begin position="238"/>
        <end position="284"/>
    </location>
</feature>
<evidence type="ECO:0000313" key="2">
    <source>
        <dbReference type="EMBL" id="CAH2087737.1"/>
    </source>
</evidence>
<dbReference type="InterPro" id="IPR057251">
    <property type="entry name" value="FP_C"/>
</dbReference>
<protein>
    <recommendedName>
        <fullName evidence="1">FP protein C-terminal domain-containing protein</fullName>
    </recommendedName>
</protein>
<evidence type="ECO:0000313" key="3">
    <source>
        <dbReference type="Proteomes" id="UP001153954"/>
    </source>
</evidence>